<sequence>MESTSPTNRRQPGAEARNDDLDLERPELGHPELEYSELEYSELHRLLLEHRSLEDVAYGLAQWASDSLAEHAVACGIAVQRRRRPVLVAASDKSTERVMHSWLARESSPLRSVLTESVSVIGPDHAGDPGHATSNVASTSSAETHKLASDQLLMALPVPLEDEAQAALVLLGAEAEPDSHALLGAVGRCRRGVSWALRLAARYAHQQELAEHRAAAMKNRTVIDIAIGVVMGQNRCSPEDAFEILKRASNARNEKLADVARGVVASVTNSDVETKFEA</sequence>
<feature type="compositionally biased region" description="Basic and acidic residues" evidence="1">
    <location>
        <begin position="16"/>
        <end position="25"/>
    </location>
</feature>
<dbReference type="InterPro" id="IPR005561">
    <property type="entry name" value="ANTAR"/>
</dbReference>
<feature type="domain" description="ANTAR" evidence="2">
    <location>
        <begin position="203"/>
        <end position="264"/>
    </location>
</feature>
<name>A0ABS9U596_9MICC</name>
<dbReference type="Pfam" id="PF03861">
    <property type="entry name" value="ANTAR"/>
    <property type="match status" value="1"/>
</dbReference>
<dbReference type="EMBL" id="JAKZBV010000001">
    <property type="protein sequence ID" value="MCH6471692.1"/>
    <property type="molecule type" value="Genomic_DNA"/>
</dbReference>
<keyword evidence="4" id="KW-1185">Reference proteome</keyword>
<dbReference type="PROSITE" id="PS50921">
    <property type="entry name" value="ANTAR"/>
    <property type="match status" value="1"/>
</dbReference>
<dbReference type="RefSeq" id="WP_241055639.1">
    <property type="nucleotide sequence ID" value="NZ_JAKZBV010000001.1"/>
</dbReference>
<dbReference type="Gene3D" id="1.10.10.10">
    <property type="entry name" value="Winged helix-like DNA-binding domain superfamily/Winged helix DNA-binding domain"/>
    <property type="match status" value="1"/>
</dbReference>
<dbReference type="SMART" id="SM01012">
    <property type="entry name" value="ANTAR"/>
    <property type="match status" value="1"/>
</dbReference>
<protein>
    <submittedName>
        <fullName evidence="3">ANTAR domain-containing protein</fullName>
    </submittedName>
</protein>
<dbReference type="SUPFAM" id="SSF52172">
    <property type="entry name" value="CheY-like"/>
    <property type="match status" value="1"/>
</dbReference>
<gene>
    <name evidence="3" type="ORF">L0M17_17225</name>
</gene>
<feature type="region of interest" description="Disordered" evidence="1">
    <location>
        <begin position="1"/>
        <end position="25"/>
    </location>
</feature>
<organism evidence="3 4">
    <name type="scientific">Sinomonas terrae</name>
    <dbReference type="NCBI Taxonomy" id="2908838"/>
    <lineage>
        <taxon>Bacteria</taxon>
        <taxon>Bacillati</taxon>
        <taxon>Actinomycetota</taxon>
        <taxon>Actinomycetes</taxon>
        <taxon>Micrococcales</taxon>
        <taxon>Micrococcaceae</taxon>
        <taxon>Sinomonas</taxon>
    </lineage>
</organism>
<evidence type="ECO:0000256" key="1">
    <source>
        <dbReference type="SAM" id="MobiDB-lite"/>
    </source>
</evidence>
<reference evidence="3 4" key="1">
    <citation type="submission" date="2022-03" db="EMBL/GenBank/DDBJ databases">
        <title>Sinomonas sp. isolated from a soil.</title>
        <authorList>
            <person name="Han J."/>
            <person name="Kim D.-U."/>
        </authorList>
    </citation>
    <scope>NUCLEOTIDE SEQUENCE [LARGE SCALE GENOMIC DNA]</scope>
    <source>
        <strain evidence="3 4">5-5</strain>
    </source>
</reference>
<proteinExistence type="predicted"/>
<evidence type="ECO:0000259" key="2">
    <source>
        <dbReference type="PROSITE" id="PS50921"/>
    </source>
</evidence>
<comment type="caution">
    <text evidence="3">The sequence shown here is derived from an EMBL/GenBank/DDBJ whole genome shotgun (WGS) entry which is preliminary data.</text>
</comment>
<dbReference type="InterPro" id="IPR011006">
    <property type="entry name" value="CheY-like_superfamily"/>
</dbReference>
<feature type="compositionally biased region" description="Polar residues" evidence="1">
    <location>
        <begin position="1"/>
        <end position="10"/>
    </location>
</feature>
<evidence type="ECO:0000313" key="4">
    <source>
        <dbReference type="Proteomes" id="UP001202922"/>
    </source>
</evidence>
<dbReference type="InterPro" id="IPR036388">
    <property type="entry name" value="WH-like_DNA-bd_sf"/>
</dbReference>
<accession>A0ABS9U596</accession>
<dbReference type="Proteomes" id="UP001202922">
    <property type="component" value="Unassembled WGS sequence"/>
</dbReference>
<evidence type="ECO:0000313" key="3">
    <source>
        <dbReference type="EMBL" id="MCH6471692.1"/>
    </source>
</evidence>